<keyword evidence="7" id="KW-0653">Protein transport</keyword>
<evidence type="ECO:0000256" key="3">
    <source>
        <dbReference type="ARBA" id="ARBA00022448"/>
    </source>
</evidence>
<dbReference type="GO" id="GO:0031992">
    <property type="term" value="F:energy transducer activity"/>
    <property type="evidence" value="ECO:0007669"/>
    <property type="project" value="InterPro"/>
</dbReference>
<protein>
    <recommendedName>
        <fullName evidence="12">TonB C-terminal domain-containing protein</fullName>
    </recommendedName>
</protein>
<dbReference type="GO" id="GO:0015891">
    <property type="term" value="P:siderophore transport"/>
    <property type="evidence" value="ECO:0007669"/>
    <property type="project" value="InterPro"/>
</dbReference>
<dbReference type="InterPro" id="IPR006260">
    <property type="entry name" value="TonB/TolA_C"/>
</dbReference>
<dbReference type="InterPro" id="IPR003538">
    <property type="entry name" value="TonB"/>
</dbReference>
<evidence type="ECO:0000256" key="2">
    <source>
        <dbReference type="ARBA" id="ARBA00006555"/>
    </source>
</evidence>
<dbReference type="Proteomes" id="UP000000422">
    <property type="component" value="Chromosome"/>
</dbReference>
<dbReference type="EMBL" id="BX571660">
    <property type="protein sequence ID" value="CAE10488.1"/>
    <property type="molecule type" value="Genomic_DNA"/>
</dbReference>
<feature type="compositionally biased region" description="Pro residues" evidence="10">
    <location>
        <begin position="67"/>
        <end position="84"/>
    </location>
</feature>
<keyword evidence="6 11" id="KW-0812">Transmembrane</keyword>
<dbReference type="AlphaFoldDB" id="Q7MRE2"/>
<evidence type="ECO:0000256" key="9">
    <source>
        <dbReference type="ARBA" id="ARBA00023136"/>
    </source>
</evidence>
<dbReference type="PRINTS" id="PR01374">
    <property type="entry name" value="TONBPROTEIN"/>
</dbReference>
<evidence type="ECO:0000256" key="7">
    <source>
        <dbReference type="ARBA" id="ARBA00022927"/>
    </source>
</evidence>
<comment type="similarity">
    <text evidence="2">Belongs to the TonB family.</text>
</comment>
<evidence type="ECO:0000313" key="13">
    <source>
        <dbReference type="EMBL" id="CAE10488.1"/>
    </source>
</evidence>
<dbReference type="KEGG" id="wsu:WS1426"/>
<dbReference type="Gene3D" id="3.30.1150.10">
    <property type="match status" value="1"/>
</dbReference>
<proteinExistence type="inferred from homology"/>
<dbReference type="SUPFAM" id="SSF74653">
    <property type="entry name" value="TolA/TonB C-terminal domain"/>
    <property type="match status" value="1"/>
</dbReference>
<dbReference type="GO" id="GO:0098797">
    <property type="term" value="C:plasma membrane protein complex"/>
    <property type="evidence" value="ECO:0007669"/>
    <property type="project" value="TreeGrafter"/>
</dbReference>
<dbReference type="PANTHER" id="PTHR33446">
    <property type="entry name" value="PROTEIN TONB-RELATED"/>
    <property type="match status" value="1"/>
</dbReference>
<keyword evidence="4" id="KW-1003">Cell membrane</keyword>
<evidence type="ECO:0000256" key="11">
    <source>
        <dbReference type="SAM" id="Phobius"/>
    </source>
</evidence>
<dbReference type="NCBIfam" id="TIGR01352">
    <property type="entry name" value="tonB_Cterm"/>
    <property type="match status" value="1"/>
</dbReference>
<evidence type="ECO:0000256" key="4">
    <source>
        <dbReference type="ARBA" id="ARBA00022475"/>
    </source>
</evidence>
<dbReference type="PROSITE" id="PS52015">
    <property type="entry name" value="TONB_CTD"/>
    <property type="match status" value="1"/>
</dbReference>
<comment type="subcellular location">
    <subcellularLocation>
        <location evidence="1">Cell inner membrane</location>
        <topology evidence="1">Single-pass membrane protein</topology>
        <orientation evidence="1">Periplasmic side</orientation>
    </subcellularLocation>
</comment>
<evidence type="ECO:0000313" key="14">
    <source>
        <dbReference type="Proteomes" id="UP000000422"/>
    </source>
</evidence>
<name>Q7MRE2_WOLSU</name>
<organism evidence="14">
    <name type="scientific">Wolinella succinogenes (strain ATCC 29543 / DSM 1740 / CCUG 13145 / JCM 31913 / LMG 7466 / NCTC 11488 / FDC 602W)</name>
    <name type="common">Vibrio succinogenes</name>
    <dbReference type="NCBI Taxonomy" id="273121"/>
    <lineage>
        <taxon>Bacteria</taxon>
        <taxon>Pseudomonadati</taxon>
        <taxon>Campylobacterota</taxon>
        <taxon>Epsilonproteobacteria</taxon>
        <taxon>Campylobacterales</taxon>
        <taxon>Helicobacteraceae</taxon>
        <taxon>Wolinella</taxon>
    </lineage>
</organism>
<feature type="region of interest" description="Disordered" evidence="10">
    <location>
        <begin position="63"/>
        <end position="113"/>
    </location>
</feature>
<evidence type="ECO:0000256" key="10">
    <source>
        <dbReference type="SAM" id="MobiDB-lite"/>
    </source>
</evidence>
<feature type="transmembrane region" description="Helical" evidence="11">
    <location>
        <begin position="20"/>
        <end position="39"/>
    </location>
</feature>
<evidence type="ECO:0000256" key="5">
    <source>
        <dbReference type="ARBA" id="ARBA00022519"/>
    </source>
</evidence>
<keyword evidence="9 11" id="KW-0472">Membrane</keyword>
<dbReference type="GO" id="GO:0015031">
    <property type="term" value="P:protein transport"/>
    <property type="evidence" value="ECO:0007669"/>
    <property type="project" value="UniProtKB-KW"/>
</dbReference>
<dbReference type="eggNOG" id="COG0810">
    <property type="taxonomic scope" value="Bacteria"/>
</dbReference>
<keyword evidence="14" id="KW-1185">Reference proteome</keyword>
<dbReference type="InterPro" id="IPR051045">
    <property type="entry name" value="TonB-dependent_transducer"/>
</dbReference>
<keyword evidence="3" id="KW-0813">Transport</keyword>
<dbReference type="HOGENOM" id="CLU_1234484_0_0_7"/>
<keyword evidence="5" id="KW-0997">Cell inner membrane</keyword>
<dbReference type="GO" id="GO:0030288">
    <property type="term" value="C:outer membrane-bounded periplasmic space"/>
    <property type="evidence" value="ECO:0007669"/>
    <property type="project" value="InterPro"/>
</dbReference>
<feature type="domain" description="TonB C-terminal" evidence="12">
    <location>
        <begin position="156"/>
        <end position="243"/>
    </location>
</feature>
<evidence type="ECO:0000259" key="12">
    <source>
        <dbReference type="PROSITE" id="PS52015"/>
    </source>
</evidence>
<dbReference type="GO" id="GO:0055085">
    <property type="term" value="P:transmembrane transport"/>
    <property type="evidence" value="ECO:0007669"/>
    <property type="project" value="InterPro"/>
</dbReference>
<dbReference type="Pfam" id="PF03544">
    <property type="entry name" value="TonB_C"/>
    <property type="match status" value="1"/>
</dbReference>
<dbReference type="STRING" id="273121.WS1426"/>
<keyword evidence="8 11" id="KW-1133">Transmembrane helix</keyword>
<gene>
    <name evidence="13" type="primary">TONB2</name>
    <name evidence="13" type="ordered locus">WS1426</name>
</gene>
<reference evidence="13 14" key="1">
    <citation type="journal article" date="2003" name="Proc. Natl. Acad. Sci. U.S.A.">
        <title>Complete genome sequence and analysis of Wolinella succinogenes.</title>
        <authorList>
            <person name="Baar C."/>
            <person name="Eppinger M."/>
            <person name="Raddatz G."/>
            <person name="Simon JM."/>
            <person name="Lanz C."/>
            <person name="Klimmek O."/>
            <person name="Nandakumar R."/>
            <person name="Gross R."/>
            <person name="Rosinus A."/>
            <person name="Keller H."/>
            <person name="Jagtap P."/>
            <person name="Linke B."/>
            <person name="Meyer F."/>
            <person name="Lederer H."/>
            <person name="Schuster S.C."/>
        </authorList>
    </citation>
    <scope>NUCLEOTIDE SEQUENCE [LARGE SCALE GENOMIC DNA]</scope>
    <source>
        <strain evidence="14">ATCC 29543 / DSM 1740 / CCUG 13145 / JCM 31913 / LMG 7466 / NCTC 11488 / FDC 602W</strain>
    </source>
</reference>
<sequence length="243" mass="26593">MKTSKSSPNSNPNPPSRFWMGLWASCLIHSALISGILFFPEETLKLQAPGQTITLSLAKIESAPKQETPPPPEPVKETPPPPPPKEVKKELPKPKPKPVVKQTPVPVPKEEPILEESPAVAESHPQEVNVATSSAPAPSSILPQGEATATMETDRALLERIYAAILKHKSYPRQAIRMKMEGEVVLEFGLKDNGELSWVKVVRGSGYTLLDGHAMEVLKKASADFPSPNRRIKIQVPIAYELL</sequence>
<dbReference type="PANTHER" id="PTHR33446:SF2">
    <property type="entry name" value="PROTEIN TONB"/>
    <property type="match status" value="1"/>
</dbReference>
<evidence type="ECO:0000256" key="8">
    <source>
        <dbReference type="ARBA" id="ARBA00022989"/>
    </source>
</evidence>
<evidence type="ECO:0000256" key="6">
    <source>
        <dbReference type="ARBA" id="ARBA00022692"/>
    </source>
</evidence>
<accession>Q7MRE2</accession>
<dbReference type="InterPro" id="IPR037682">
    <property type="entry name" value="TonB_C"/>
</dbReference>
<evidence type="ECO:0000256" key="1">
    <source>
        <dbReference type="ARBA" id="ARBA00004383"/>
    </source>
</evidence>